<sequence length="282" mass="31979">MKTLYSLSAVLLFALATFSVKAQDLPKPSPHAEVSQTVGLTNISIEYSRPGVKERDIFGGLVPFGKVWRTGANKATKITFDTPVTFGGEKVEAGSYAIFTIPSKDEWTVILNTTTESWGAGDYSEENDVARIEVESMDMPHMENMMFYFDELKDGSANLILRWAETGISIPVTVDYKKLAMQNIEAEFKKYENKYRLYDNAADFYIANNMDIDKAVEYAKKSVEMNPKFWNMRTLSEAYAAAGNYKDAIKTAEKSMKLAEEAEYEPYIKINKENIKKWKSKM</sequence>
<keyword evidence="1" id="KW-0732">Signal</keyword>
<name>A0A6N6M433_9FLAO</name>
<dbReference type="EMBL" id="WACR01000006">
    <property type="protein sequence ID" value="KAB1064038.1"/>
    <property type="molecule type" value="Genomic_DNA"/>
</dbReference>
<dbReference type="RefSeq" id="WP_151168148.1">
    <property type="nucleotide sequence ID" value="NZ_WACR01000006.1"/>
</dbReference>
<dbReference type="Gene3D" id="1.25.40.10">
    <property type="entry name" value="Tetratricopeptide repeat domain"/>
    <property type="match status" value="1"/>
</dbReference>
<evidence type="ECO:0000313" key="3">
    <source>
        <dbReference type="Proteomes" id="UP000435357"/>
    </source>
</evidence>
<evidence type="ECO:0000256" key="1">
    <source>
        <dbReference type="SAM" id="SignalP"/>
    </source>
</evidence>
<comment type="caution">
    <text evidence="2">The sequence shown here is derived from an EMBL/GenBank/DDBJ whole genome shotgun (WGS) entry which is preliminary data.</text>
</comment>
<reference evidence="2 3" key="1">
    <citation type="submission" date="2019-09" db="EMBL/GenBank/DDBJ databases">
        <title>Genomes of Cryomorphaceae.</title>
        <authorList>
            <person name="Bowman J.P."/>
        </authorList>
    </citation>
    <scope>NUCLEOTIDE SEQUENCE [LARGE SCALE GENOMIC DNA]</scope>
    <source>
        <strain evidence="2 3">KCTC 52047</strain>
    </source>
</reference>
<keyword evidence="3" id="KW-1185">Reference proteome</keyword>
<gene>
    <name evidence="2" type="ORF">F3059_08360</name>
</gene>
<dbReference type="Proteomes" id="UP000435357">
    <property type="component" value="Unassembled WGS sequence"/>
</dbReference>
<dbReference type="InterPro" id="IPR021314">
    <property type="entry name" value="DUF2911"/>
</dbReference>
<feature type="signal peptide" evidence="1">
    <location>
        <begin position="1"/>
        <end position="22"/>
    </location>
</feature>
<dbReference type="AlphaFoldDB" id="A0A6N6M433"/>
<dbReference type="OrthoDB" id="187854at2"/>
<feature type="chain" id="PRO_5026814267" evidence="1">
    <location>
        <begin position="23"/>
        <end position="282"/>
    </location>
</feature>
<organism evidence="2 3">
    <name type="scientific">Salibacter halophilus</name>
    <dbReference type="NCBI Taxonomy" id="1803916"/>
    <lineage>
        <taxon>Bacteria</taxon>
        <taxon>Pseudomonadati</taxon>
        <taxon>Bacteroidota</taxon>
        <taxon>Flavobacteriia</taxon>
        <taxon>Flavobacteriales</taxon>
        <taxon>Salibacteraceae</taxon>
        <taxon>Salibacter</taxon>
    </lineage>
</organism>
<proteinExistence type="predicted"/>
<accession>A0A6N6M433</accession>
<evidence type="ECO:0000313" key="2">
    <source>
        <dbReference type="EMBL" id="KAB1064038.1"/>
    </source>
</evidence>
<dbReference type="Pfam" id="PF11138">
    <property type="entry name" value="DUF2911"/>
    <property type="match status" value="1"/>
</dbReference>
<dbReference type="InterPro" id="IPR011990">
    <property type="entry name" value="TPR-like_helical_dom_sf"/>
</dbReference>
<dbReference type="SUPFAM" id="SSF48452">
    <property type="entry name" value="TPR-like"/>
    <property type="match status" value="1"/>
</dbReference>
<protein>
    <submittedName>
        <fullName evidence="2">DUF2911 domain-containing protein</fullName>
    </submittedName>
</protein>